<evidence type="ECO:0000313" key="3">
    <source>
        <dbReference type="Proteomes" id="UP000676336"/>
    </source>
</evidence>
<feature type="compositionally biased region" description="Acidic residues" evidence="1">
    <location>
        <begin position="1"/>
        <end position="10"/>
    </location>
</feature>
<feature type="region of interest" description="Disordered" evidence="1">
    <location>
        <begin position="1"/>
        <end position="91"/>
    </location>
</feature>
<dbReference type="EMBL" id="CAJOBI010327721">
    <property type="protein sequence ID" value="CAF5194227.1"/>
    <property type="molecule type" value="Genomic_DNA"/>
</dbReference>
<protein>
    <submittedName>
        <fullName evidence="2">Uncharacterized protein</fullName>
    </submittedName>
</protein>
<gene>
    <name evidence="2" type="ORF">SMN809_LOCUS73354</name>
</gene>
<dbReference type="AlphaFoldDB" id="A0A8S3I4D2"/>
<organism evidence="2 3">
    <name type="scientific">Rotaria magnacalcarata</name>
    <dbReference type="NCBI Taxonomy" id="392030"/>
    <lineage>
        <taxon>Eukaryota</taxon>
        <taxon>Metazoa</taxon>
        <taxon>Spiralia</taxon>
        <taxon>Gnathifera</taxon>
        <taxon>Rotifera</taxon>
        <taxon>Eurotatoria</taxon>
        <taxon>Bdelloidea</taxon>
        <taxon>Philodinida</taxon>
        <taxon>Philodinidae</taxon>
        <taxon>Rotaria</taxon>
    </lineage>
</organism>
<sequence>PSESIQEDIEDKPSAHESNQSSKSSAEEQSEILVLVKKSSNTTPKQSDEKPSDSKLPLNPPKIETDDTSHDVSEDDEGNKRVEQDNKIDKLTDILVRTFIDEAIDQGQEIGSKKSQNLTKEASEWIPADDLVSEENNKQTLTNPEEDADNDELTLPKEPEVPDKSESTTNGTNDEEELKLDLTGFEENS</sequence>
<evidence type="ECO:0000313" key="2">
    <source>
        <dbReference type="EMBL" id="CAF5194227.1"/>
    </source>
</evidence>
<feature type="non-terminal residue" evidence="2">
    <location>
        <position position="1"/>
    </location>
</feature>
<dbReference type="Proteomes" id="UP000676336">
    <property type="component" value="Unassembled WGS sequence"/>
</dbReference>
<accession>A0A8S3I4D2</accession>
<proteinExistence type="predicted"/>
<reference evidence="2" key="1">
    <citation type="submission" date="2021-02" db="EMBL/GenBank/DDBJ databases">
        <authorList>
            <person name="Nowell W R."/>
        </authorList>
    </citation>
    <scope>NUCLEOTIDE SEQUENCE</scope>
</reference>
<evidence type="ECO:0000256" key="1">
    <source>
        <dbReference type="SAM" id="MobiDB-lite"/>
    </source>
</evidence>
<feature type="region of interest" description="Disordered" evidence="1">
    <location>
        <begin position="106"/>
        <end position="189"/>
    </location>
</feature>
<feature type="compositionally biased region" description="Basic and acidic residues" evidence="1">
    <location>
        <begin position="63"/>
        <end position="91"/>
    </location>
</feature>
<name>A0A8S3I4D2_9BILA</name>
<comment type="caution">
    <text evidence="2">The sequence shown here is derived from an EMBL/GenBank/DDBJ whole genome shotgun (WGS) entry which is preliminary data.</text>
</comment>
<feature type="non-terminal residue" evidence="2">
    <location>
        <position position="189"/>
    </location>
</feature>
<feature type="compositionally biased region" description="Basic and acidic residues" evidence="1">
    <location>
        <begin position="154"/>
        <end position="166"/>
    </location>
</feature>